<evidence type="ECO:0000313" key="3">
    <source>
        <dbReference type="Proteomes" id="UP000076532"/>
    </source>
</evidence>
<protein>
    <submittedName>
        <fullName evidence="2">Uncharacterized protein</fullName>
    </submittedName>
</protein>
<keyword evidence="3" id="KW-1185">Reference proteome</keyword>
<organism evidence="2 3">
    <name type="scientific">Athelia psychrophila</name>
    <dbReference type="NCBI Taxonomy" id="1759441"/>
    <lineage>
        <taxon>Eukaryota</taxon>
        <taxon>Fungi</taxon>
        <taxon>Dikarya</taxon>
        <taxon>Basidiomycota</taxon>
        <taxon>Agaricomycotina</taxon>
        <taxon>Agaricomycetes</taxon>
        <taxon>Agaricomycetidae</taxon>
        <taxon>Atheliales</taxon>
        <taxon>Atheliaceae</taxon>
        <taxon>Athelia</taxon>
    </lineage>
</organism>
<sequence length="59" mass="7157">MESSLIVRLLEQIGFRKVGAMRWYIYFPLGRASMTGNTDEERRTLWRVQKRRLCWNEHA</sequence>
<name>A0A166PD22_9AGAM</name>
<evidence type="ECO:0000313" key="2">
    <source>
        <dbReference type="EMBL" id="KZP25965.1"/>
    </source>
</evidence>
<gene>
    <name evidence="2" type="ORF">FIBSPDRAFT_362301</name>
    <name evidence="1" type="ORF">FIBSPDRAFT_537474</name>
</gene>
<dbReference type="EMBL" id="KV417554">
    <property type="protein sequence ID" value="KZP20580.1"/>
    <property type="molecule type" value="Genomic_DNA"/>
</dbReference>
<evidence type="ECO:0000313" key="1">
    <source>
        <dbReference type="EMBL" id="KZP20580.1"/>
    </source>
</evidence>
<reference evidence="2 3" key="1">
    <citation type="journal article" date="2016" name="Mol. Biol. Evol.">
        <title>Comparative Genomics of Early-Diverging Mushroom-Forming Fungi Provides Insights into the Origins of Lignocellulose Decay Capabilities.</title>
        <authorList>
            <person name="Nagy L.G."/>
            <person name="Riley R."/>
            <person name="Tritt A."/>
            <person name="Adam C."/>
            <person name="Daum C."/>
            <person name="Floudas D."/>
            <person name="Sun H."/>
            <person name="Yadav J.S."/>
            <person name="Pangilinan J."/>
            <person name="Larsson K.H."/>
            <person name="Matsuura K."/>
            <person name="Barry K."/>
            <person name="Labutti K."/>
            <person name="Kuo R."/>
            <person name="Ohm R.A."/>
            <person name="Bhattacharya S.S."/>
            <person name="Shirouzu T."/>
            <person name="Yoshinaga Y."/>
            <person name="Martin F.M."/>
            <person name="Grigoriev I.V."/>
            <person name="Hibbett D.S."/>
        </authorList>
    </citation>
    <scope>NUCLEOTIDE SEQUENCE [LARGE SCALE GENOMIC DNA]</scope>
    <source>
        <strain evidence="2 3">CBS 109695</strain>
    </source>
</reference>
<proteinExistence type="predicted"/>
<dbReference type="Proteomes" id="UP000076532">
    <property type="component" value="Unassembled WGS sequence"/>
</dbReference>
<dbReference type="AlphaFoldDB" id="A0A166PD22"/>
<dbReference type="EMBL" id="KV417517">
    <property type="protein sequence ID" value="KZP25965.1"/>
    <property type="molecule type" value="Genomic_DNA"/>
</dbReference>
<accession>A0A166PD22</accession>